<keyword evidence="5 11" id="KW-0378">Hydrolase</keyword>
<sequence length="1013" mass="108713">MLFAVRVPVREALGGARPRETPAHRWLGLGLALVGASLALLVFVPRGNAALGAIATIGGPLLGILGFGAMSPWLLAFLAGRASRLGLTWRLAVRDGGRFRGRNGPVLTAIVAGMSMSVTVAVLVSSLEVALDRIPTTLRSDQLRIEGPGADEAVRRLRSSGIGVAEAAPMRAAYDHGQPLYVDWADSSSKEWIAVGDASLLHCLGVQDSAVASLAASGVVLRLQNNAGAGGGPARGGRGADFETTAVVTTGPTSGSSRASRGSLWQREGDESLAYAGLRMWLGDEILAKVPVRTVEVDENVREPRYFLHEDALANLGLESGPPIRSALVPWIVRLEYPLTRDRLREAESIAATIPGTTIDARILYERPARRFYRWILGVSLVTGIVVVSLANALSLAESAGDVRTLRSVGASPRFLRSHVASRAAYLALLGCVLAVPAGLLPALALFRAANLPLGFVMVPWPWVLVTVFGLPALTYGGAWILAEGMAPTTRLPGVTAALAIALWLGALPGNAGGLSHDGARDGLNHERDGYERTATVTEVIVSPRATHADGRIAETQIEWEPFVGRAFDGSPLDGELGKIRVPENHDVPEGRWIELSFVRYRTSHPDPGPPIFYLAGGPGGSGVELASLEATHPQIRLLEHADVIGLDQRGTGRSVPSFVADSSSICAFPYDRPLDRATVIQGLRAAVAKSLGTLEARGYDRRAYDTRQSAEDLESLRIALGAPKVVLWGTSYGSHLGLAYLRRHPESVERALLQKVEGPNDTFKRPAVTQSMLERLAEEVRDDPRVASRIPDLLALVRSLLERLGEAPVTAQTSSGDSIVLGAYDLQVYVARRLAETPERRELPQTLLDMEDGDWTDLADASYPDRWFEVPLLAVLMDCASGVTEERRIEIERETQDPSNLLGDALSAPLHLEILRTPGLLDLGDGFRQAFQCDVPVLFTSGVLDARTPPENVETLLPGFPNGIHVTVTQAGHESRELMSTEYRTIVQSFLRGEPVAGCVVELPRVLLLAGR</sequence>
<evidence type="ECO:0000256" key="1">
    <source>
        <dbReference type="ARBA" id="ARBA00004651"/>
    </source>
</evidence>
<feature type="domain" description="AB hydrolase-1" evidence="9">
    <location>
        <begin position="610"/>
        <end position="755"/>
    </location>
</feature>
<evidence type="ECO:0000256" key="7">
    <source>
        <dbReference type="ARBA" id="ARBA00023136"/>
    </source>
</evidence>
<dbReference type="Proteomes" id="UP000739538">
    <property type="component" value="Unassembled WGS sequence"/>
</dbReference>
<evidence type="ECO:0000256" key="4">
    <source>
        <dbReference type="ARBA" id="ARBA00022692"/>
    </source>
</evidence>
<name>A0A956NHT9_UNCEI</name>
<dbReference type="Gene3D" id="3.40.50.1820">
    <property type="entry name" value="alpha/beta hydrolase"/>
    <property type="match status" value="1"/>
</dbReference>
<comment type="similarity">
    <text evidence="2">Belongs to the peptidase S33 family.</text>
</comment>
<reference evidence="11" key="1">
    <citation type="submission" date="2020-04" db="EMBL/GenBank/DDBJ databases">
        <authorList>
            <person name="Zhang T."/>
        </authorList>
    </citation>
    <scope>NUCLEOTIDE SEQUENCE</scope>
    <source>
        <strain evidence="11">HKST-UBA02</strain>
    </source>
</reference>
<evidence type="ECO:0000256" key="8">
    <source>
        <dbReference type="SAM" id="Phobius"/>
    </source>
</evidence>
<proteinExistence type="inferred from homology"/>
<feature type="domain" description="ABC3 transporter permease C-terminal" evidence="10">
    <location>
        <begin position="376"/>
        <end position="477"/>
    </location>
</feature>
<feature type="transmembrane region" description="Helical" evidence="8">
    <location>
        <begin position="424"/>
        <end position="449"/>
    </location>
</feature>
<dbReference type="Pfam" id="PF02687">
    <property type="entry name" value="FtsX"/>
    <property type="match status" value="1"/>
</dbReference>
<gene>
    <name evidence="11" type="ORF">KDA27_15905</name>
</gene>
<dbReference type="GO" id="GO:0005886">
    <property type="term" value="C:plasma membrane"/>
    <property type="evidence" value="ECO:0007669"/>
    <property type="project" value="UniProtKB-SubCell"/>
</dbReference>
<evidence type="ECO:0000256" key="6">
    <source>
        <dbReference type="ARBA" id="ARBA00022989"/>
    </source>
</evidence>
<dbReference type="PANTHER" id="PTHR43248:SF25">
    <property type="entry name" value="AB HYDROLASE-1 DOMAIN-CONTAINING PROTEIN-RELATED"/>
    <property type="match status" value="1"/>
</dbReference>
<keyword evidence="3" id="KW-1003">Cell membrane</keyword>
<feature type="transmembrane region" description="Helical" evidence="8">
    <location>
        <begin position="106"/>
        <end position="127"/>
    </location>
</feature>
<dbReference type="GO" id="GO:0016787">
    <property type="term" value="F:hydrolase activity"/>
    <property type="evidence" value="ECO:0007669"/>
    <property type="project" value="UniProtKB-KW"/>
</dbReference>
<evidence type="ECO:0000259" key="10">
    <source>
        <dbReference type="Pfam" id="PF02687"/>
    </source>
</evidence>
<dbReference type="InterPro" id="IPR029058">
    <property type="entry name" value="AB_hydrolase_fold"/>
</dbReference>
<evidence type="ECO:0000313" key="11">
    <source>
        <dbReference type="EMBL" id="MCA9757289.1"/>
    </source>
</evidence>
<feature type="transmembrane region" description="Helical" evidence="8">
    <location>
        <begin position="50"/>
        <end position="80"/>
    </location>
</feature>
<comment type="caution">
    <text evidence="11">The sequence shown here is derived from an EMBL/GenBank/DDBJ whole genome shotgun (WGS) entry which is preliminary data.</text>
</comment>
<keyword evidence="7 8" id="KW-0472">Membrane</keyword>
<feature type="transmembrane region" description="Helical" evidence="8">
    <location>
        <begin position="26"/>
        <end position="44"/>
    </location>
</feature>
<feature type="transmembrane region" description="Helical" evidence="8">
    <location>
        <begin position="372"/>
        <end position="397"/>
    </location>
</feature>
<dbReference type="InterPro" id="IPR051601">
    <property type="entry name" value="Serine_prot/Carboxylest_S33"/>
</dbReference>
<protein>
    <submittedName>
        <fullName evidence="11">Alpha/beta fold hydrolase</fullName>
    </submittedName>
</protein>
<dbReference type="PANTHER" id="PTHR43248">
    <property type="entry name" value="2-SUCCINYL-6-HYDROXY-2,4-CYCLOHEXADIENE-1-CARBOXYLATE SYNTHASE"/>
    <property type="match status" value="1"/>
</dbReference>
<evidence type="ECO:0000256" key="3">
    <source>
        <dbReference type="ARBA" id="ARBA00022475"/>
    </source>
</evidence>
<dbReference type="EMBL" id="JAGQHS010000091">
    <property type="protein sequence ID" value="MCA9757289.1"/>
    <property type="molecule type" value="Genomic_DNA"/>
</dbReference>
<dbReference type="AlphaFoldDB" id="A0A956NHT9"/>
<keyword evidence="6 8" id="KW-1133">Transmembrane helix</keyword>
<feature type="transmembrane region" description="Helical" evidence="8">
    <location>
        <begin position="495"/>
        <end position="515"/>
    </location>
</feature>
<dbReference type="InterPro" id="IPR003838">
    <property type="entry name" value="ABC3_permease_C"/>
</dbReference>
<evidence type="ECO:0000313" key="12">
    <source>
        <dbReference type="Proteomes" id="UP000739538"/>
    </source>
</evidence>
<organism evidence="11 12">
    <name type="scientific">Eiseniibacteriota bacterium</name>
    <dbReference type="NCBI Taxonomy" id="2212470"/>
    <lineage>
        <taxon>Bacteria</taxon>
        <taxon>Candidatus Eiseniibacteriota</taxon>
    </lineage>
</organism>
<dbReference type="Pfam" id="PF00561">
    <property type="entry name" value="Abhydrolase_1"/>
    <property type="match status" value="1"/>
</dbReference>
<evidence type="ECO:0000256" key="2">
    <source>
        <dbReference type="ARBA" id="ARBA00010088"/>
    </source>
</evidence>
<reference evidence="11" key="2">
    <citation type="journal article" date="2021" name="Microbiome">
        <title>Successional dynamics and alternative stable states in a saline activated sludge microbial community over 9 years.</title>
        <authorList>
            <person name="Wang Y."/>
            <person name="Ye J."/>
            <person name="Ju F."/>
            <person name="Liu L."/>
            <person name="Boyd J.A."/>
            <person name="Deng Y."/>
            <person name="Parks D.H."/>
            <person name="Jiang X."/>
            <person name="Yin X."/>
            <person name="Woodcroft B.J."/>
            <person name="Tyson G.W."/>
            <person name="Hugenholtz P."/>
            <person name="Polz M.F."/>
            <person name="Zhang T."/>
        </authorList>
    </citation>
    <scope>NUCLEOTIDE SEQUENCE</scope>
    <source>
        <strain evidence="11">HKST-UBA02</strain>
    </source>
</reference>
<keyword evidence="4 8" id="KW-0812">Transmembrane</keyword>
<comment type="subcellular location">
    <subcellularLocation>
        <location evidence="1">Cell membrane</location>
        <topology evidence="1">Multi-pass membrane protein</topology>
    </subcellularLocation>
</comment>
<evidence type="ECO:0000259" key="9">
    <source>
        <dbReference type="Pfam" id="PF00561"/>
    </source>
</evidence>
<feature type="transmembrane region" description="Helical" evidence="8">
    <location>
        <begin position="461"/>
        <end position="483"/>
    </location>
</feature>
<dbReference type="SUPFAM" id="SSF53474">
    <property type="entry name" value="alpha/beta-Hydrolases"/>
    <property type="match status" value="1"/>
</dbReference>
<evidence type="ECO:0000256" key="5">
    <source>
        <dbReference type="ARBA" id="ARBA00022801"/>
    </source>
</evidence>
<accession>A0A956NHT9</accession>
<dbReference type="InterPro" id="IPR000073">
    <property type="entry name" value="AB_hydrolase_1"/>
</dbReference>